<evidence type="ECO:0000256" key="4">
    <source>
        <dbReference type="SAM" id="MobiDB-lite"/>
    </source>
</evidence>
<dbReference type="EMBL" id="OZ019897">
    <property type="protein sequence ID" value="CAK9227438.1"/>
    <property type="molecule type" value="Genomic_DNA"/>
</dbReference>
<feature type="compositionally biased region" description="Basic and acidic residues" evidence="4">
    <location>
        <begin position="17"/>
        <end position="36"/>
    </location>
</feature>
<protein>
    <recommendedName>
        <fullName evidence="5">GCF C-terminal domain-containing protein</fullName>
    </recommendedName>
</protein>
<evidence type="ECO:0000256" key="1">
    <source>
        <dbReference type="ARBA" id="ARBA00004123"/>
    </source>
</evidence>
<feature type="domain" description="GCF C-terminal" evidence="5">
    <location>
        <begin position="58"/>
        <end position="113"/>
    </location>
</feature>
<reference evidence="6" key="1">
    <citation type="submission" date="2024-02" db="EMBL/GenBank/DDBJ databases">
        <authorList>
            <consortium name="ELIXIR-Norway"/>
            <consortium name="Elixir Norway"/>
        </authorList>
    </citation>
    <scope>NUCLEOTIDE SEQUENCE</scope>
</reference>
<name>A0ABP0UQT6_9BRYO</name>
<feature type="region of interest" description="Disordered" evidence="4">
    <location>
        <begin position="1"/>
        <end position="36"/>
    </location>
</feature>
<dbReference type="InterPro" id="IPR012890">
    <property type="entry name" value="GCFC2-like"/>
</dbReference>
<dbReference type="PANTHER" id="PTHR12214:SF0">
    <property type="entry name" value="LD29489P"/>
    <property type="match status" value="1"/>
</dbReference>
<evidence type="ECO:0000313" key="7">
    <source>
        <dbReference type="Proteomes" id="UP001497512"/>
    </source>
</evidence>
<dbReference type="PANTHER" id="PTHR12214">
    <property type="entry name" value="GC-RICH SEQUENCE DNA-BINDING FACTOR"/>
    <property type="match status" value="1"/>
</dbReference>
<proteinExistence type="inferred from homology"/>
<evidence type="ECO:0000313" key="6">
    <source>
        <dbReference type="EMBL" id="CAK9227438.1"/>
    </source>
</evidence>
<keyword evidence="7" id="KW-1185">Reference proteome</keyword>
<evidence type="ECO:0000256" key="2">
    <source>
        <dbReference type="ARBA" id="ARBA00010801"/>
    </source>
</evidence>
<organism evidence="6 7">
    <name type="scientific">Sphagnum troendelagicum</name>
    <dbReference type="NCBI Taxonomy" id="128251"/>
    <lineage>
        <taxon>Eukaryota</taxon>
        <taxon>Viridiplantae</taxon>
        <taxon>Streptophyta</taxon>
        <taxon>Embryophyta</taxon>
        <taxon>Bryophyta</taxon>
        <taxon>Sphagnophytina</taxon>
        <taxon>Sphagnopsida</taxon>
        <taxon>Sphagnales</taxon>
        <taxon>Sphagnaceae</taxon>
        <taxon>Sphagnum</taxon>
    </lineage>
</organism>
<evidence type="ECO:0000259" key="5">
    <source>
        <dbReference type="Pfam" id="PF07842"/>
    </source>
</evidence>
<comment type="similarity">
    <text evidence="2">Belongs to the GCF family.</text>
</comment>
<comment type="subcellular location">
    <subcellularLocation>
        <location evidence="1">Nucleus</location>
    </subcellularLocation>
</comment>
<keyword evidence="3" id="KW-0539">Nucleus</keyword>
<dbReference type="Proteomes" id="UP001497512">
    <property type="component" value="Chromosome 5"/>
</dbReference>
<evidence type="ECO:0000256" key="3">
    <source>
        <dbReference type="ARBA" id="ARBA00023242"/>
    </source>
</evidence>
<accession>A0ABP0UQT6</accession>
<sequence>MASTQAPNREAASAGRIEGESSSKGSESEERAYKSGRQEILQTAERVFGDASEEYSQLGKVKQRLEAWKRDYGTAYQDAYMSLSAPAVFAPYVHLELLHWDLLYGNAGLDNMQWLAPAHACITEAVLAVDPKLAPFIEYLMSLTTVIEKRRDGGTSSEDTMGLVDRLLVDVNEYNWA</sequence>
<gene>
    <name evidence="6" type="ORF">CSSPTR1EN2_LOCUS18739</name>
</gene>
<dbReference type="InterPro" id="IPR022783">
    <property type="entry name" value="GCFC_dom"/>
</dbReference>
<dbReference type="Pfam" id="PF07842">
    <property type="entry name" value="GCFC"/>
    <property type="match status" value="1"/>
</dbReference>